<protein>
    <recommendedName>
        <fullName evidence="3">Outer membrane protein beta-barrel domain-containing protein</fullName>
    </recommendedName>
</protein>
<dbReference type="Proteomes" id="UP000230078">
    <property type="component" value="Unassembled WGS sequence"/>
</dbReference>
<proteinExistence type="predicted"/>
<dbReference type="AlphaFoldDB" id="A0A2M7V2X9"/>
<accession>A0A2M7V2X9</accession>
<sequence length="197" mass="21655">MSHKIVGLLIVLFSIVSPHDTHAKPQNYVVSEFKADSKVFKPTVKGGLGGEISDLIGIKTFFLITGGWAEAYIGPTISLGEHLTLGLSCGIESTDGRLEPRFETSVKVIVDDFSFTGILEWGTDGDKDLWYKVISTYKLTPWLKVGVEGRRFAGLSPHVSVAIPEIPVHLWASWIPWNVATGEITIERTMFGITLIL</sequence>
<evidence type="ECO:0000313" key="2">
    <source>
        <dbReference type="Proteomes" id="UP000230078"/>
    </source>
</evidence>
<evidence type="ECO:0008006" key="3">
    <source>
        <dbReference type="Google" id="ProtNLM"/>
    </source>
</evidence>
<name>A0A2M7V2X9_9BACT</name>
<comment type="caution">
    <text evidence="1">The sequence shown here is derived from an EMBL/GenBank/DDBJ whole genome shotgun (WGS) entry which is preliminary data.</text>
</comment>
<evidence type="ECO:0000313" key="1">
    <source>
        <dbReference type="EMBL" id="PIZ92818.1"/>
    </source>
</evidence>
<organism evidence="1 2">
    <name type="scientific">Candidatus Magasanikbacteria bacterium CG_4_10_14_0_2_um_filter_41_31</name>
    <dbReference type="NCBI Taxonomy" id="1974639"/>
    <lineage>
        <taxon>Bacteria</taxon>
        <taxon>Candidatus Magasanikiibacteriota</taxon>
    </lineage>
</organism>
<reference evidence="2" key="1">
    <citation type="submission" date="2017-09" db="EMBL/GenBank/DDBJ databases">
        <title>Depth-based differentiation of microbial function through sediment-hosted aquifers and enrichment of novel symbionts in the deep terrestrial subsurface.</title>
        <authorList>
            <person name="Probst A.J."/>
            <person name="Ladd B."/>
            <person name="Jarett J.K."/>
            <person name="Geller-Mcgrath D.E."/>
            <person name="Sieber C.M.K."/>
            <person name="Emerson J.B."/>
            <person name="Anantharaman K."/>
            <person name="Thomas B.C."/>
            <person name="Malmstrom R."/>
            <person name="Stieglmeier M."/>
            <person name="Klingl A."/>
            <person name="Woyke T."/>
            <person name="Ryan C.M."/>
            <person name="Banfield J.F."/>
        </authorList>
    </citation>
    <scope>NUCLEOTIDE SEQUENCE [LARGE SCALE GENOMIC DNA]</scope>
</reference>
<dbReference type="EMBL" id="PFPI01000046">
    <property type="protein sequence ID" value="PIZ92818.1"/>
    <property type="molecule type" value="Genomic_DNA"/>
</dbReference>
<gene>
    <name evidence="1" type="ORF">COX83_03470</name>
</gene>